<reference evidence="1" key="1">
    <citation type="submission" date="2014-09" db="EMBL/GenBank/DDBJ databases">
        <authorList>
            <person name="Magalhaes I.L.F."/>
            <person name="Oliveira U."/>
            <person name="Santos F.R."/>
            <person name="Vidigal T.H.D.A."/>
            <person name="Brescovit A.D."/>
            <person name="Santos A.J."/>
        </authorList>
    </citation>
    <scope>NUCLEOTIDE SEQUENCE</scope>
    <source>
        <tissue evidence="1">Shoot tissue taken approximately 20 cm above the soil surface</tissue>
    </source>
</reference>
<name>A0A0A9F151_ARUDO</name>
<organism evidence="1">
    <name type="scientific">Arundo donax</name>
    <name type="common">Giant reed</name>
    <name type="synonym">Donax arundinaceus</name>
    <dbReference type="NCBI Taxonomy" id="35708"/>
    <lineage>
        <taxon>Eukaryota</taxon>
        <taxon>Viridiplantae</taxon>
        <taxon>Streptophyta</taxon>
        <taxon>Embryophyta</taxon>
        <taxon>Tracheophyta</taxon>
        <taxon>Spermatophyta</taxon>
        <taxon>Magnoliopsida</taxon>
        <taxon>Liliopsida</taxon>
        <taxon>Poales</taxon>
        <taxon>Poaceae</taxon>
        <taxon>PACMAD clade</taxon>
        <taxon>Arundinoideae</taxon>
        <taxon>Arundineae</taxon>
        <taxon>Arundo</taxon>
    </lineage>
</organism>
<dbReference type="AlphaFoldDB" id="A0A0A9F151"/>
<protein>
    <submittedName>
        <fullName evidence="1">Uncharacterized protein</fullName>
    </submittedName>
</protein>
<sequence length="45" mass="5266">MFVFVIDRLGLKESGLESVDQVMKMCLSWSRVVVFLFFDFIRSSC</sequence>
<proteinExistence type="predicted"/>
<reference evidence="1" key="2">
    <citation type="journal article" date="2015" name="Data Brief">
        <title>Shoot transcriptome of the giant reed, Arundo donax.</title>
        <authorList>
            <person name="Barrero R.A."/>
            <person name="Guerrero F.D."/>
            <person name="Moolhuijzen P."/>
            <person name="Goolsby J.A."/>
            <person name="Tidwell J."/>
            <person name="Bellgard S.E."/>
            <person name="Bellgard M.I."/>
        </authorList>
    </citation>
    <scope>NUCLEOTIDE SEQUENCE</scope>
    <source>
        <tissue evidence="1">Shoot tissue taken approximately 20 cm above the soil surface</tissue>
    </source>
</reference>
<dbReference type="EMBL" id="GBRH01192952">
    <property type="protein sequence ID" value="JAE04944.1"/>
    <property type="molecule type" value="Transcribed_RNA"/>
</dbReference>
<evidence type="ECO:0000313" key="1">
    <source>
        <dbReference type="EMBL" id="JAE04944.1"/>
    </source>
</evidence>
<accession>A0A0A9F151</accession>